<dbReference type="GO" id="GO:0003677">
    <property type="term" value="F:DNA binding"/>
    <property type="evidence" value="ECO:0007669"/>
    <property type="project" value="UniProtKB-KW"/>
</dbReference>
<dbReference type="EMBL" id="AYZO01000026">
    <property type="protein sequence ID" value="KRN10892.1"/>
    <property type="molecule type" value="Genomic_DNA"/>
</dbReference>
<dbReference type="PANTHER" id="PTHR30346">
    <property type="entry name" value="TRANSCRIPTIONAL DUAL REGULATOR HCAR-RELATED"/>
    <property type="match status" value="1"/>
</dbReference>
<dbReference type="Pfam" id="PF03466">
    <property type="entry name" value="LysR_substrate"/>
    <property type="match status" value="1"/>
</dbReference>
<dbReference type="SUPFAM" id="SSF53850">
    <property type="entry name" value="Periplasmic binding protein-like II"/>
    <property type="match status" value="1"/>
</dbReference>
<sequence length="281" mass="31666">MDLKQLEYFLAVAEEKQVTAAAKRLFVAQPPLSYQLKQLEKELDTKLFIRGSHGVELTDAGKELQGYAEEIVSLAQKAKNQVSKTEKGELGSIRIGSASSSVGELPSARFQELKQFYPDIAFDIFEDNTYGIIDGIRSGKIDLGIVRTPFDHTGLDYKELTTEQMVAVTSDQSILKKERLTLNDLTNEPLIIYRRFESIFNASFAHMGSRPFYAVKCDDSRTAILWAKQGMGLALVPEAIASLYANEEYLPITHSSWQTHLQLIWRKEKLSPLIARVIDLF</sequence>
<dbReference type="Gene3D" id="1.10.10.10">
    <property type="entry name" value="Winged helix-like DNA-binding domain superfamily/Winged helix DNA-binding domain"/>
    <property type="match status" value="1"/>
</dbReference>
<dbReference type="Proteomes" id="UP000051521">
    <property type="component" value="Unassembled WGS sequence"/>
</dbReference>
<keyword evidence="3" id="KW-0238">DNA-binding</keyword>
<keyword evidence="4" id="KW-0804">Transcription</keyword>
<evidence type="ECO:0000256" key="1">
    <source>
        <dbReference type="ARBA" id="ARBA00009437"/>
    </source>
</evidence>
<dbReference type="EMBL" id="CAKC01000094">
    <property type="protein sequence ID" value="CCI87917.1"/>
    <property type="molecule type" value="Genomic_DNA"/>
</dbReference>
<dbReference type="GO" id="GO:0003700">
    <property type="term" value="F:DNA-binding transcription factor activity"/>
    <property type="evidence" value="ECO:0007669"/>
    <property type="project" value="InterPro"/>
</dbReference>
<evidence type="ECO:0000313" key="9">
    <source>
        <dbReference type="Proteomes" id="UP000051521"/>
    </source>
</evidence>
<feature type="domain" description="HTH lysR-type" evidence="5">
    <location>
        <begin position="1"/>
        <end position="58"/>
    </location>
</feature>
<dbReference type="InterPro" id="IPR036388">
    <property type="entry name" value="WH-like_DNA-bd_sf"/>
</dbReference>
<name>I7J3P7_9LACO</name>
<comment type="similarity">
    <text evidence="1">Belongs to the LysR transcriptional regulatory family.</text>
</comment>
<evidence type="ECO:0000313" key="7">
    <source>
        <dbReference type="EMBL" id="KRN10892.1"/>
    </source>
</evidence>
<evidence type="ECO:0000256" key="4">
    <source>
        <dbReference type="ARBA" id="ARBA00023163"/>
    </source>
</evidence>
<keyword evidence="9" id="KW-1185">Reference proteome</keyword>
<evidence type="ECO:0000313" key="6">
    <source>
        <dbReference type="EMBL" id="CCI87917.1"/>
    </source>
</evidence>
<evidence type="ECO:0000256" key="3">
    <source>
        <dbReference type="ARBA" id="ARBA00023125"/>
    </source>
</evidence>
<protein>
    <submittedName>
        <fullName evidence="6">Transcriptional regulator</fullName>
    </submittedName>
</protein>
<dbReference type="STRING" id="1423751.FC38_GL000902"/>
<dbReference type="GO" id="GO:0032993">
    <property type="term" value="C:protein-DNA complex"/>
    <property type="evidence" value="ECO:0007669"/>
    <property type="project" value="TreeGrafter"/>
</dbReference>
<reference evidence="6 8" key="1">
    <citation type="submission" date="2012-06" db="EMBL/GenBank/DDBJ databases">
        <title>Draft genome sequence of Lactobacillus gigeriorum CRBIP 24.85T, isolated from chicken crop.</title>
        <authorList>
            <person name="Cousin S."/>
            <person name="Ma L."/>
            <person name="Creno S."/>
            <person name="Clermont D."/>
            <person name="Loux V."/>
            <person name="Bizet C."/>
            <person name="Bouchier C."/>
        </authorList>
    </citation>
    <scope>NUCLEOTIDE SEQUENCE [LARGE SCALE GENOMIC DNA]</scope>
    <source>
        <strain evidence="8">CRBIP 24.85T</strain>
        <strain evidence="6">Type strain: CRBIP 24.85</strain>
    </source>
</reference>
<reference evidence="7 9" key="2">
    <citation type="journal article" date="2015" name="Genome Announc.">
        <title>Expanding the biotechnology potential of lactobacilli through comparative genomics of 213 strains and associated genera.</title>
        <authorList>
            <person name="Sun Z."/>
            <person name="Harris H.M."/>
            <person name="McCann A."/>
            <person name="Guo C."/>
            <person name="Argimon S."/>
            <person name="Zhang W."/>
            <person name="Yang X."/>
            <person name="Jeffery I.B."/>
            <person name="Cooney J.C."/>
            <person name="Kagawa T.F."/>
            <person name="Liu W."/>
            <person name="Song Y."/>
            <person name="Salvetti E."/>
            <person name="Wrobel A."/>
            <person name="Rasinkangas P."/>
            <person name="Parkhill J."/>
            <person name="Rea M.C."/>
            <person name="O'Sullivan O."/>
            <person name="Ritari J."/>
            <person name="Douillard F.P."/>
            <person name="Paul Ross R."/>
            <person name="Yang R."/>
            <person name="Briner A.E."/>
            <person name="Felis G.E."/>
            <person name="de Vos W.M."/>
            <person name="Barrangou R."/>
            <person name="Klaenhammer T.R."/>
            <person name="Caufield P.W."/>
            <person name="Cui Y."/>
            <person name="Zhang H."/>
            <person name="O'Toole P.W."/>
        </authorList>
    </citation>
    <scope>NUCLEOTIDE SEQUENCE [LARGE SCALE GENOMIC DNA]</scope>
    <source>
        <strain evidence="7 9">DSM 23908</strain>
    </source>
</reference>
<dbReference type="Gene3D" id="3.40.190.10">
    <property type="entry name" value="Periplasmic binding protein-like II"/>
    <property type="match status" value="2"/>
</dbReference>
<dbReference type="AlphaFoldDB" id="I7J3P7"/>
<evidence type="ECO:0000313" key="8">
    <source>
        <dbReference type="Proteomes" id="UP000009326"/>
    </source>
</evidence>
<dbReference type="SUPFAM" id="SSF46785">
    <property type="entry name" value="Winged helix' DNA-binding domain"/>
    <property type="match status" value="1"/>
</dbReference>
<dbReference type="FunFam" id="1.10.10.10:FF:000001">
    <property type="entry name" value="LysR family transcriptional regulator"/>
    <property type="match status" value="1"/>
</dbReference>
<evidence type="ECO:0000259" key="5">
    <source>
        <dbReference type="PROSITE" id="PS50931"/>
    </source>
</evidence>
<evidence type="ECO:0000256" key="2">
    <source>
        <dbReference type="ARBA" id="ARBA00023015"/>
    </source>
</evidence>
<dbReference type="Pfam" id="PF00126">
    <property type="entry name" value="HTH_1"/>
    <property type="match status" value="1"/>
</dbReference>
<dbReference type="CDD" id="cd05466">
    <property type="entry name" value="PBP2_LTTR_substrate"/>
    <property type="match status" value="1"/>
</dbReference>
<dbReference type="InterPro" id="IPR005119">
    <property type="entry name" value="LysR_subst-bd"/>
</dbReference>
<comment type="caution">
    <text evidence="6">The sequence shown here is derived from an EMBL/GenBank/DDBJ whole genome shotgun (WGS) entry which is preliminary data.</text>
</comment>
<dbReference type="PROSITE" id="PS50931">
    <property type="entry name" value="HTH_LYSR"/>
    <property type="match status" value="1"/>
</dbReference>
<dbReference type="PRINTS" id="PR00039">
    <property type="entry name" value="HTHLYSR"/>
</dbReference>
<accession>I7J3P7</accession>
<dbReference type="OrthoDB" id="9803735at2"/>
<keyword evidence="2" id="KW-0805">Transcription regulation</keyword>
<organism evidence="6 8">
    <name type="scientific">Lactobacillus gigeriorum DSM 23908 = CRBIP 24.85</name>
    <dbReference type="NCBI Taxonomy" id="1423751"/>
    <lineage>
        <taxon>Bacteria</taxon>
        <taxon>Bacillati</taxon>
        <taxon>Bacillota</taxon>
        <taxon>Bacilli</taxon>
        <taxon>Lactobacillales</taxon>
        <taxon>Lactobacillaceae</taxon>
        <taxon>Lactobacillus</taxon>
    </lineage>
</organism>
<dbReference type="PATRIC" id="fig|1423751.3.peg.934"/>
<proteinExistence type="inferred from homology"/>
<dbReference type="PANTHER" id="PTHR30346:SF0">
    <property type="entry name" value="HCA OPERON TRANSCRIPTIONAL ACTIVATOR HCAR"/>
    <property type="match status" value="1"/>
</dbReference>
<gene>
    <name evidence="6" type="ORF">BN52_01145</name>
    <name evidence="7" type="ORF">FC38_GL000902</name>
</gene>
<dbReference type="RefSeq" id="WP_008474275.1">
    <property type="nucleotide sequence ID" value="NZ_AYZO01000026.1"/>
</dbReference>
<dbReference type="InterPro" id="IPR036390">
    <property type="entry name" value="WH_DNA-bd_sf"/>
</dbReference>
<dbReference type="InterPro" id="IPR000847">
    <property type="entry name" value="LysR_HTH_N"/>
</dbReference>
<dbReference type="Proteomes" id="UP000009326">
    <property type="component" value="Unassembled WGS sequence"/>
</dbReference>